<proteinExistence type="predicted"/>
<dbReference type="PATRIC" id="fig|1526658.3.peg.2018"/>
<feature type="transmembrane region" description="Helical" evidence="1">
    <location>
        <begin position="213"/>
        <end position="231"/>
    </location>
</feature>
<keyword evidence="1" id="KW-0472">Membrane</keyword>
<keyword evidence="3" id="KW-1185">Reference proteome</keyword>
<comment type="caution">
    <text evidence="2">The sequence shown here is derived from an EMBL/GenBank/DDBJ whole genome shotgun (WGS) entry which is preliminary data.</text>
</comment>
<dbReference type="Proteomes" id="UP000037822">
    <property type="component" value="Unassembled WGS sequence"/>
</dbReference>
<feature type="transmembrane region" description="Helical" evidence="1">
    <location>
        <begin position="96"/>
        <end position="126"/>
    </location>
</feature>
<protein>
    <submittedName>
        <fullName evidence="2">Uncharacterized protein</fullName>
    </submittedName>
</protein>
<feature type="transmembrane region" description="Helical" evidence="1">
    <location>
        <begin position="172"/>
        <end position="193"/>
    </location>
</feature>
<feature type="transmembrane region" description="Helical" evidence="1">
    <location>
        <begin position="400"/>
        <end position="419"/>
    </location>
</feature>
<feature type="transmembrane region" description="Helical" evidence="1">
    <location>
        <begin position="348"/>
        <end position="368"/>
    </location>
</feature>
<reference evidence="2 3" key="1">
    <citation type="submission" date="2015-07" db="EMBL/GenBank/DDBJ databases">
        <title>Whole genome sequencing of Bosea vaviloviae isolated from cave pool.</title>
        <authorList>
            <person name="Tan N.E.H."/>
            <person name="Lee Y.P."/>
            <person name="Gan H.M."/>
            <person name="Barton H."/>
            <person name="Savka M.A."/>
        </authorList>
    </citation>
    <scope>NUCLEOTIDE SEQUENCE [LARGE SCALE GENOMIC DNA]</scope>
    <source>
        <strain evidence="2 3">SD260</strain>
    </source>
</reference>
<feature type="transmembrane region" description="Helical" evidence="1">
    <location>
        <begin position="261"/>
        <end position="279"/>
    </location>
</feature>
<feature type="transmembrane region" description="Helical" evidence="1">
    <location>
        <begin position="237"/>
        <end position="254"/>
    </location>
</feature>
<organism evidence="2 3">
    <name type="scientific">Bosea vaviloviae</name>
    <dbReference type="NCBI Taxonomy" id="1526658"/>
    <lineage>
        <taxon>Bacteria</taxon>
        <taxon>Pseudomonadati</taxon>
        <taxon>Pseudomonadota</taxon>
        <taxon>Alphaproteobacteria</taxon>
        <taxon>Hyphomicrobiales</taxon>
        <taxon>Boseaceae</taxon>
        <taxon>Bosea</taxon>
    </lineage>
</organism>
<evidence type="ECO:0000313" key="3">
    <source>
        <dbReference type="Proteomes" id="UP000037822"/>
    </source>
</evidence>
<gene>
    <name evidence="2" type="ORF">AE618_06765</name>
</gene>
<dbReference type="EMBL" id="LGSZ01000028">
    <property type="protein sequence ID" value="KPH81463.1"/>
    <property type="molecule type" value="Genomic_DNA"/>
</dbReference>
<evidence type="ECO:0000313" key="2">
    <source>
        <dbReference type="EMBL" id="KPH81463.1"/>
    </source>
</evidence>
<feature type="transmembrane region" description="Helical" evidence="1">
    <location>
        <begin position="138"/>
        <end position="160"/>
    </location>
</feature>
<name>A0A0N0MCQ3_9HYPH</name>
<accession>A0A0N0MCQ3</accession>
<keyword evidence="1" id="KW-1133">Transmembrane helix</keyword>
<dbReference type="OrthoDB" id="8438770at2"/>
<sequence length="424" mass="42648">MTIASGFLFAVIGLSAAFLFASGNALTGLLLIVAATGATFALAGLSPRDAARFTTAARLPVMAGGALAAFCLLQSLPQPLLAHPVWLSVSSALDPAAAMGSITIDAGATLLGALQIAGLLAVFCLSAAVATERWRARALLRGLVALAGLIAAVALTARFFPGLGMSALAGTQARACLPSAAVIATAGLVDVVILRRSEGQLRREARHRALIRLAAPLCAVVLSLVLIAGLSSRGAPFLLMLLAGAPLLIAPLVARAFNLGVPGFLAMIVTAVVAGVALARPGGFETAGTFRSATDTVQQMIHDAPWLGTGLGTFDSIAMLYSLPGDQSDALGYASLAVRLAVELGMPVSLALLACALAAAVRLAWGALQRGRDQVFAAAGAGVVVTLVLEAVAAPAVPGLFPALLVALVGGLGFAQASTRSRVE</sequence>
<dbReference type="AlphaFoldDB" id="A0A0N0MCQ3"/>
<keyword evidence="1" id="KW-0812">Transmembrane</keyword>
<feature type="transmembrane region" description="Helical" evidence="1">
    <location>
        <begin position="26"/>
        <end position="45"/>
    </location>
</feature>
<feature type="transmembrane region" description="Helical" evidence="1">
    <location>
        <begin position="375"/>
        <end position="394"/>
    </location>
</feature>
<evidence type="ECO:0000256" key="1">
    <source>
        <dbReference type="SAM" id="Phobius"/>
    </source>
</evidence>
<feature type="transmembrane region" description="Helical" evidence="1">
    <location>
        <begin position="57"/>
        <end position="76"/>
    </location>
</feature>
<dbReference type="RefSeq" id="WP_054208290.1">
    <property type="nucleotide sequence ID" value="NZ_LGSZ01000028.1"/>
</dbReference>